<comment type="similarity">
    <text evidence="2 6">Belongs to the SURF1 family.</text>
</comment>
<reference evidence="7" key="1">
    <citation type="submission" date="2021-07" db="EMBL/GenBank/DDBJ databases">
        <title>New genus and species of the family Alcaligenaceae.</title>
        <authorList>
            <person name="Hahn M.W."/>
        </authorList>
    </citation>
    <scope>NUCLEOTIDE SEQUENCE</scope>
    <source>
        <strain evidence="7">LF4-65</strain>
    </source>
</reference>
<dbReference type="AlphaFoldDB" id="A0A953T146"/>
<comment type="caution">
    <text evidence="6">Lacks conserved residue(s) required for the propagation of feature annotation.</text>
</comment>
<keyword evidence="4 6" id="KW-1133">Transmembrane helix</keyword>
<evidence type="ECO:0000256" key="3">
    <source>
        <dbReference type="ARBA" id="ARBA00022692"/>
    </source>
</evidence>
<dbReference type="Pfam" id="PF02104">
    <property type="entry name" value="SURF1"/>
    <property type="match status" value="1"/>
</dbReference>
<dbReference type="PROSITE" id="PS50895">
    <property type="entry name" value="SURF1"/>
    <property type="match status" value="1"/>
</dbReference>
<evidence type="ECO:0000256" key="6">
    <source>
        <dbReference type="RuleBase" id="RU363076"/>
    </source>
</evidence>
<dbReference type="PANTHER" id="PTHR23427:SF2">
    <property type="entry name" value="SURFEIT LOCUS PROTEIN 1"/>
    <property type="match status" value="1"/>
</dbReference>
<evidence type="ECO:0000256" key="5">
    <source>
        <dbReference type="ARBA" id="ARBA00023136"/>
    </source>
</evidence>
<evidence type="ECO:0000256" key="1">
    <source>
        <dbReference type="ARBA" id="ARBA00004370"/>
    </source>
</evidence>
<accession>A0A953T146</accession>
<evidence type="ECO:0000256" key="2">
    <source>
        <dbReference type="ARBA" id="ARBA00007165"/>
    </source>
</evidence>
<evidence type="ECO:0000313" key="8">
    <source>
        <dbReference type="Proteomes" id="UP000739565"/>
    </source>
</evidence>
<feature type="transmembrane region" description="Helical" evidence="6">
    <location>
        <begin position="238"/>
        <end position="257"/>
    </location>
</feature>
<dbReference type="PANTHER" id="PTHR23427">
    <property type="entry name" value="SURFEIT LOCUS PROTEIN"/>
    <property type="match status" value="1"/>
</dbReference>
<keyword evidence="8" id="KW-1185">Reference proteome</keyword>
<organism evidence="7 8">
    <name type="scientific">Zwartia hollandica</name>
    <dbReference type="NCBI Taxonomy" id="324606"/>
    <lineage>
        <taxon>Bacteria</taxon>
        <taxon>Pseudomonadati</taxon>
        <taxon>Pseudomonadota</taxon>
        <taxon>Betaproteobacteria</taxon>
        <taxon>Burkholderiales</taxon>
        <taxon>Alcaligenaceae</taxon>
        <taxon>Zwartia</taxon>
    </lineage>
</organism>
<dbReference type="EMBL" id="JAHXRI010000006">
    <property type="protein sequence ID" value="MBZ1349863.1"/>
    <property type="molecule type" value="Genomic_DNA"/>
</dbReference>
<dbReference type="Proteomes" id="UP000739565">
    <property type="component" value="Unassembled WGS sequence"/>
</dbReference>
<dbReference type="InterPro" id="IPR045214">
    <property type="entry name" value="Surf1/Surf4"/>
</dbReference>
<dbReference type="GO" id="GO:0005886">
    <property type="term" value="C:plasma membrane"/>
    <property type="evidence" value="ECO:0007669"/>
    <property type="project" value="UniProtKB-SubCell"/>
</dbReference>
<comment type="subcellular location">
    <subcellularLocation>
        <location evidence="6">Cell membrane</location>
        <topology evidence="6">Multi-pass membrane protein</topology>
    </subcellularLocation>
    <subcellularLocation>
        <location evidence="1">Membrane</location>
    </subcellularLocation>
</comment>
<proteinExistence type="inferred from homology"/>
<protein>
    <recommendedName>
        <fullName evidence="6">SURF1-like protein</fullName>
    </recommendedName>
</protein>
<gene>
    <name evidence="7" type="ORF">KZZ10_04320</name>
</gene>
<dbReference type="CDD" id="cd06662">
    <property type="entry name" value="SURF1"/>
    <property type="match status" value="1"/>
</dbReference>
<keyword evidence="6" id="KW-1003">Cell membrane</keyword>
<dbReference type="InterPro" id="IPR002994">
    <property type="entry name" value="Surf1/Shy1"/>
</dbReference>
<keyword evidence="3 6" id="KW-0812">Transmembrane</keyword>
<sequence>MQHPASNKLTVLALLLLGIVVLVCASLGRWQLSRADERRAISAEIERGRLAAPLLMRPDMTIESVQPWRAASASGHWAAQFSVMVDNRNLDGRPGLWLATPLILEDGVAVLVLRGWIPRPIGTEQAPKIATQLSMHTVEGEMSLRVPRLFELWTSKKGEDSGLPSTWKGIAAGESGWVDTSSLVRVQNLDLGSLAERTGLKFLPVVLLQNSPAQEGLSRNWPKPSLDADKNVGYATQWFGFAAIAAIAFCAVLWRFVRRRRRQIE</sequence>
<comment type="caution">
    <text evidence="7">The sequence shown here is derived from an EMBL/GenBank/DDBJ whole genome shotgun (WGS) entry which is preliminary data.</text>
</comment>
<evidence type="ECO:0000256" key="4">
    <source>
        <dbReference type="ARBA" id="ARBA00022989"/>
    </source>
</evidence>
<keyword evidence="5 6" id="KW-0472">Membrane</keyword>
<evidence type="ECO:0000313" key="7">
    <source>
        <dbReference type="EMBL" id="MBZ1349863.1"/>
    </source>
</evidence>
<dbReference type="RefSeq" id="WP_259660277.1">
    <property type="nucleotide sequence ID" value="NZ_JAHXRI010000006.1"/>
</dbReference>
<name>A0A953T146_9BURK</name>